<keyword evidence="11" id="KW-1133">Transmembrane helix</keyword>
<dbReference type="InterPro" id="IPR002347">
    <property type="entry name" value="SDR_fam"/>
</dbReference>
<evidence type="ECO:0000313" key="12">
    <source>
        <dbReference type="EMBL" id="KAJ3563633.1"/>
    </source>
</evidence>
<name>A0AAD5YRH3_9AGAR</name>
<dbReference type="CDD" id="cd05356">
    <property type="entry name" value="17beta-HSD1_like_SDR_c"/>
    <property type="match status" value="1"/>
</dbReference>
<evidence type="ECO:0000256" key="7">
    <source>
        <dbReference type="ARBA" id="ARBA00023098"/>
    </source>
</evidence>
<accession>A0AAD5YRH3</accession>
<evidence type="ECO:0000256" key="5">
    <source>
        <dbReference type="ARBA" id="ARBA00022857"/>
    </source>
</evidence>
<gene>
    <name evidence="12" type="ORF">NP233_g8812</name>
</gene>
<evidence type="ECO:0000256" key="9">
    <source>
        <dbReference type="ARBA" id="ARBA00023160"/>
    </source>
</evidence>
<protein>
    <recommendedName>
        <fullName evidence="14">Very-long-chain 3-oxoacyl-CoA reductase</fullName>
    </recommendedName>
</protein>
<dbReference type="InterPro" id="IPR036291">
    <property type="entry name" value="NAD(P)-bd_dom_sf"/>
</dbReference>
<keyword evidence="8 11" id="KW-0472">Membrane</keyword>
<dbReference type="PROSITE" id="PS00061">
    <property type="entry name" value="ADH_SHORT"/>
    <property type="match status" value="1"/>
</dbReference>
<feature type="transmembrane region" description="Helical" evidence="11">
    <location>
        <begin position="21"/>
        <end position="46"/>
    </location>
</feature>
<comment type="similarity">
    <text evidence="10">Belongs to the short-chain dehydrogenases/reductases (SDR) family.</text>
</comment>
<evidence type="ECO:0000256" key="3">
    <source>
        <dbReference type="ARBA" id="ARBA00022824"/>
    </source>
</evidence>
<keyword evidence="2" id="KW-0444">Lipid biosynthesis</keyword>
<proteinExistence type="inferred from homology"/>
<dbReference type="GO" id="GO:0005783">
    <property type="term" value="C:endoplasmic reticulum"/>
    <property type="evidence" value="ECO:0007669"/>
    <property type="project" value="TreeGrafter"/>
</dbReference>
<keyword evidence="6" id="KW-0560">Oxidoreductase</keyword>
<keyword evidence="9" id="KW-0275">Fatty acid biosynthesis</keyword>
<organism evidence="12 13">
    <name type="scientific">Leucocoprinus birnbaumii</name>
    <dbReference type="NCBI Taxonomy" id="56174"/>
    <lineage>
        <taxon>Eukaryota</taxon>
        <taxon>Fungi</taxon>
        <taxon>Dikarya</taxon>
        <taxon>Basidiomycota</taxon>
        <taxon>Agaricomycotina</taxon>
        <taxon>Agaricomycetes</taxon>
        <taxon>Agaricomycetidae</taxon>
        <taxon>Agaricales</taxon>
        <taxon>Agaricineae</taxon>
        <taxon>Agaricaceae</taxon>
        <taxon>Leucocoprinus</taxon>
    </lineage>
</organism>
<dbReference type="PRINTS" id="PR00081">
    <property type="entry name" value="GDHRDH"/>
</dbReference>
<keyword evidence="11" id="KW-0812">Transmembrane</keyword>
<dbReference type="PANTHER" id="PTHR43086">
    <property type="entry name" value="VERY-LONG-CHAIN 3-OXOOACYL-COA REDUCTASE"/>
    <property type="match status" value="1"/>
</dbReference>
<dbReference type="Gene3D" id="3.40.50.720">
    <property type="entry name" value="NAD(P)-binding Rossmann-like Domain"/>
    <property type="match status" value="1"/>
</dbReference>
<dbReference type="InterPro" id="IPR020904">
    <property type="entry name" value="Sc_DH/Rdtase_CS"/>
</dbReference>
<dbReference type="PIRSF" id="PIRSF000126">
    <property type="entry name" value="11-beta-HSD1"/>
    <property type="match status" value="1"/>
</dbReference>
<evidence type="ECO:0000256" key="11">
    <source>
        <dbReference type="SAM" id="Phobius"/>
    </source>
</evidence>
<dbReference type="FunFam" id="3.40.50.720:FF:000137">
    <property type="entry name" value="Hydroxysteroid (17-beta) dehydrogenase 3"/>
    <property type="match status" value="1"/>
</dbReference>
<comment type="pathway">
    <text evidence="1">Lipid metabolism; fatty acid biosynthesis.</text>
</comment>
<dbReference type="GO" id="GO:0030497">
    <property type="term" value="P:fatty acid elongation"/>
    <property type="evidence" value="ECO:0007669"/>
    <property type="project" value="TreeGrafter"/>
</dbReference>
<evidence type="ECO:0000256" key="10">
    <source>
        <dbReference type="RuleBase" id="RU000363"/>
    </source>
</evidence>
<evidence type="ECO:0000256" key="1">
    <source>
        <dbReference type="ARBA" id="ARBA00005194"/>
    </source>
</evidence>
<dbReference type="EMBL" id="JANIEX010000738">
    <property type="protein sequence ID" value="KAJ3563633.1"/>
    <property type="molecule type" value="Genomic_DNA"/>
</dbReference>
<comment type="caution">
    <text evidence="12">The sequence shown here is derived from an EMBL/GenBank/DDBJ whole genome shotgun (WGS) entry which is preliminary data.</text>
</comment>
<dbReference type="Pfam" id="PF00106">
    <property type="entry name" value="adh_short"/>
    <property type="match status" value="1"/>
</dbReference>
<keyword evidence="13" id="KW-1185">Reference proteome</keyword>
<evidence type="ECO:0008006" key="14">
    <source>
        <dbReference type="Google" id="ProtNLM"/>
    </source>
</evidence>
<evidence type="ECO:0000256" key="4">
    <source>
        <dbReference type="ARBA" id="ARBA00022832"/>
    </source>
</evidence>
<reference evidence="12" key="1">
    <citation type="submission" date="2022-07" db="EMBL/GenBank/DDBJ databases">
        <title>Genome Sequence of Leucocoprinus birnbaumii.</title>
        <authorList>
            <person name="Buettner E."/>
        </authorList>
    </citation>
    <scope>NUCLEOTIDE SEQUENCE</scope>
    <source>
        <strain evidence="12">VT141</strain>
    </source>
</reference>
<dbReference type="PANTHER" id="PTHR43086:SF2">
    <property type="entry name" value="HYDROXYSTEROID DEHYDROGENASE-LIKE PROTEIN 1"/>
    <property type="match status" value="1"/>
</dbReference>
<evidence type="ECO:0000313" key="13">
    <source>
        <dbReference type="Proteomes" id="UP001213000"/>
    </source>
</evidence>
<evidence type="ECO:0000256" key="6">
    <source>
        <dbReference type="ARBA" id="ARBA00023002"/>
    </source>
</evidence>
<dbReference type="AlphaFoldDB" id="A0AAD5YRH3"/>
<keyword evidence="5" id="KW-0521">NADP</keyword>
<keyword evidence="7" id="KW-0443">Lipid metabolism</keyword>
<dbReference type="GO" id="GO:0016491">
    <property type="term" value="F:oxidoreductase activity"/>
    <property type="evidence" value="ECO:0007669"/>
    <property type="project" value="UniProtKB-KW"/>
</dbReference>
<sequence>MFSQTSKIIQEPFSLAHAKAYFLYISLTLGAFKFVCVLHHTLFVLAQTFILSGTSLTEFGSDQGAWAVVTGCTDGIGKEFARQLAEAGFNMLLVARNIDRLNSTAQEIEFKYGVKTRVHAVDFGKADDETYAELTETLKRYDIGVLVNNVGTSWQFARFVETPLNKINDMIQINVNSLVRVTYAVLPRMIKRKRGLVLNVGSLSGEIPAPMLATYSSTKAFLATFTRAIAEEVRHDGVMVENLNAYYVVSKLSGFRKSSILVPTAEAYVRSALSKIGLPCGSAYSGRSNTSSPYWSHALFEWLVTPLVRSFPAISISVVHEMHKRALRRAAKGKAG</sequence>
<keyword evidence="4" id="KW-0276">Fatty acid metabolism</keyword>
<dbReference type="SUPFAM" id="SSF51735">
    <property type="entry name" value="NAD(P)-binding Rossmann-fold domains"/>
    <property type="match status" value="1"/>
</dbReference>
<dbReference type="PRINTS" id="PR00080">
    <property type="entry name" value="SDRFAMILY"/>
</dbReference>
<evidence type="ECO:0000256" key="8">
    <source>
        <dbReference type="ARBA" id="ARBA00023136"/>
    </source>
</evidence>
<dbReference type="Proteomes" id="UP001213000">
    <property type="component" value="Unassembled WGS sequence"/>
</dbReference>
<evidence type="ECO:0000256" key="2">
    <source>
        <dbReference type="ARBA" id="ARBA00022516"/>
    </source>
</evidence>
<keyword evidence="3" id="KW-0256">Endoplasmic reticulum</keyword>